<proteinExistence type="predicted"/>
<sequence>MASPDATPYFSGASSRCRSGADEVDNEEALQWAAMERLPSFERLRTGLVRPADASDGGSASDRGRRHRHAHEEVDVRAMGLAQRQAFVERVFWVTDEDNERFLRKLRPRIDRAGIQIPMVEVRFRGVNVQAECHVGTRALPTLANVSLDVAESLLGRVGVKLGKRKTLHILKDGSGIVRPSRMTLLLGPPSSSKTTLLLALAGKLDPTLEVSREVTYNGYGLDEFVPQKTAAYIR</sequence>
<name>A0A3L6G6N4_MAIZE</name>
<feature type="region of interest" description="Disordered" evidence="1">
    <location>
        <begin position="1"/>
        <end position="22"/>
    </location>
</feature>
<dbReference type="Proteomes" id="UP000251960">
    <property type="component" value="Chromosome 10"/>
</dbReference>
<feature type="region of interest" description="Disordered" evidence="1">
    <location>
        <begin position="49"/>
        <end position="71"/>
    </location>
</feature>
<dbReference type="EMBL" id="NCVQ01000002">
    <property type="protein sequence ID" value="PWZ43898.1"/>
    <property type="molecule type" value="Genomic_DNA"/>
</dbReference>
<dbReference type="InterPro" id="IPR029481">
    <property type="entry name" value="ABC_trans_N"/>
</dbReference>
<dbReference type="SUPFAM" id="SSF52540">
    <property type="entry name" value="P-loop containing nucleoside triphosphate hydrolases"/>
    <property type="match status" value="1"/>
</dbReference>
<feature type="domain" description="Pleiotropic ABC efflux transporter N-terminal" evidence="2">
    <location>
        <begin position="96"/>
        <end position="146"/>
    </location>
</feature>
<dbReference type="AlphaFoldDB" id="A0A3L6G6N4"/>
<accession>A0A3L6G6N4</accession>
<evidence type="ECO:0000259" key="2">
    <source>
        <dbReference type="Pfam" id="PF14510"/>
    </source>
</evidence>
<comment type="caution">
    <text evidence="3">The sequence shown here is derived from an EMBL/GenBank/DDBJ whole genome shotgun (WGS) entry which is preliminary data.</text>
</comment>
<dbReference type="InterPro" id="IPR027417">
    <property type="entry name" value="P-loop_NTPase"/>
</dbReference>
<evidence type="ECO:0000256" key="1">
    <source>
        <dbReference type="SAM" id="MobiDB-lite"/>
    </source>
</evidence>
<dbReference type="PANTHER" id="PTHR48040:SF10">
    <property type="entry name" value="ABC TRANSPORTER DOMAIN-CONTAINING PROTEIN"/>
    <property type="match status" value="1"/>
</dbReference>
<dbReference type="Gene3D" id="3.40.50.300">
    <property type="entry name" value="P-loop containing nucleotide triphosphate hydrolases"/>
    <property type="match status" value="1"/>
</dbReference>
<dbReference type="Pfam" id="PF14510">
    <property type="entry name" value="ABC_trans_N"/>
    <property type="match status" value="1"/>
</dbReference>
<dbReference type="ExpressionAtlas" id="A0A3L6G6N4">
    <property type="expression patterns" value="baseline and differential"/>
</dbReference>
<evidence type="ECO:0000313" key="3">
    <source>
        <dbReference type="EMBL" id="PWZ43898.1"/>
    </source>
</evidence>
<protein>
    <submittedName>
        <fullName evidence="3">ABC transporter G family member 38</fullName>
    </submittedName>
</protein>
<reference evidence="3" key="1">
    <citation type="journal article" date="2018" name="Nat. Genet.">
        <title>Extensive intraspecific gene order and gene structural variations between Mo17 and other maize genomes.</title>
        <authorList>
            <person name="Sun S."/>
            <person name="Zhou Y."/>
            <person name="Chen J."/>
            <person name="Shi J."/>
            <person name="Zhao H."/>
            <person name="Zhao H."/>
            <person name="Song W."/>
            <person name="Zhang M."/>
            <person name="Cui Y."/>
            <person name="Dong X."/>
            <person name="Liu H."/>
            <person name="Ma X."/>
            <person name="Jiao Y."/>
            <person name="Wang B."/>
            <person name="Wei X."/>
            <person name="Stein J.C."/>
            <person name="Glaubitz J.C."/>
            <person name="Lu F."/>
            <person name="Yu G."/>
            <person name="Liang C."/>
            <person name="Fengler K."/>
            <person name="Li B."/>
            <person name="Rafalski A."/>
            <person name="Schnable P.S."/>
            <person name="Ware D.H."/>
            <person name="Buckler E.S."/>
            <person name="Lai J."/>
        </authorList>
    </citation>
    <scope>NUCLEOTIDE SEQUENCE [LARGE SCALE GENOMIC DNA]</scope>
    <source>
        <tissue evidence="3">Seedling</tissue>
    </source>
</reference>
<dbReference type="PANTHER" id="PTHR48040">
    <property type="entry name" value="PLEIOTROPIC DRUG RESISTANCE PROTEIN 1-LIKE ISOFORM X1"/>
    <property type="match status" value="1"/>
</dbReference>
<gene>
    <name evidence="3" type="primary">ABCG38_2</name>
    <name evidence="3" type="ORF">Zm00014a_033959</name>
</gene>
<organism evidence="3">
    <name type="scientific">Zea mays</name>
    <name type="common">Maize</name>
    <dbReference type="NCBI Taxonomy" id="4577"/>
    <lineage>
        <taxon>Eukaryota</taxon>
        <taxon>Viridiplantae</taxon>
        <taxon>Streptophyta</taxon>
        <taxon>Embryophyta</taxon>
        <taxon>Tracheophyta</taxon>
        <taxon>Spermatophyta</taxon>
        <taxon>Magnoliopsida</taxon>
        <taxon>Liliopsida</taxon>
        <taxon>Poales</taxon>
        <taxon>Poaceae</taxon>
        <taxon>PACMAD clade</taxon>
        <taxon>Panicoideae</taxon>
        <taxon>Andropogonodae</taxon>
        <taxon>Andropogoneae</taxon>
        <taxon>Tripsacinae</taxon>
        <taxon>Zea</taxon>
    </lineage>
</organism>